<evidence type="ECO:0000259" key="1">
    <source>
        <dbReference type="Pfam" id="PF13421"/>
    </source>
</evidence>
<reference evidence="3 4" key="1">
    <citation type="submission" date="2016-10" db="EMBL/GenBank/DDBJ databases">
        <authorList>
            <person name="de Groot N.N."/>
        </authorList>
    </citation>
    <scope>NUCLEOTIDE SEQUENCE [LARGE SCALE GENOMIC DNA]</scope>
    <source>
        <strain evidence="3 4">KH1P1</strain>
    </source>
</reference>
<evidence type="ECO:0008006" key="5">
    <source>
        <dbReference type="Google" id="ProtNLM"/>
    </source>
</evidence>
<dbReference type="AlphaFoldDB" id="A0A1I0DZ90"/>
<dbReference type="EMBL" id="FOIL01000015">
    <property type="protein sequence ID" value="SET38072.1"/>
    <property type="molecule type" value="Genomic_DNA"/>
</dbReference>
<sequence length="468" mass="51966">MRLFNHAKTGGFMDVIRCDEGSYLIWKWHPADAPAGSNNRENEIRWNSHLRVKDGEVAVFVYKQKNGLMQDYIEGPFDQTIKTSNFPVLASIYGLAFDGVSPFQAEIYFINLAKIIQTKFAVPYFDVYDPRFTDFCTPVAVHGTITFRISNYKEFIKLHRLIDFKLENLQSEIRNAVNRYIKDIVINAPAKNDIPLIQIESKIAQINDEIEYVITERFRESFGIEVSDLDISNIEIDKTSLGYKQLMEVTKDVTIATLNAEKEAKVKNIRDMQQIEIENLEETLRIQREEDQYARHKQTQSANMDAFQTEKQADVGIAGANALGQMGSNGAGDINLGGSSCSDNGVNMASIMASMTLGSVVGQNLANTMNSAMSQMNSSKMPGNTNPSNISSVCYNVAVNGQATGPYDLITLAKMIGAGEINKETLVWKSGMVNWIKAGDVPALFGLFNNGTNTGNGTEMPPIPTENK</sequence>
<dbReference type="Proteomes" id="UP000199820">
    <property type="component" value="Unassembled WGS sequence"/>
</dbReference>
<accession>A0A1I0DZ90</accession>
<dbReference type="CDD" id="cd03408">
    <property type="entry name" value="SPFH_like_u1"/>
    <property type="match status" value="1"/>
</dbReference>
<dbReference type="Pfam" id="PF13421">
    <property type="entry name" value="Band_7_1"/>
    <property type="match status" value="1"/>
</dbReference>
<organism evidence="3 4">
    <name type="scientific">[Clostridium] aminophilum</name>
    <dbReference type="NCBI Taxonomy" id="1526"/>
    <lineage>
        <taxon>Bacteria</taxon>
        <taxon>Bacillati</taxon>
        <taxon>Bacillota</taxon>
        <taxon>Clostridia</taxon>
        <taxon>Lachnospirales</taxon>
        <taxon>Lachnospiraceae</taxon>
    </lineage>
</organism>
<dbReference type="InterPro" id="IPR025640">
    <property type="entry name" value="GYF_2"/>
</dbReference>
<dbReference type="InterPro" id="IPR036013">
    <property type="entry name" value="Band_7/SPFH_dom_sf"/>
</dbReference>
<feature type="domain" description="GYF" evidence="2">
    <location>
        <begin position="397"/>
        <end position="444"/>
    </location>
</feature>
<proteinExistence type="predicted"/>
<dbReference type="InterPro" id="IPR033880">
    <property type="entry name" value="SPFH_YdjI"/>
</dbReference>
<evidence type="ECO:0000313" key="4">
    <source>
        <dbReference type="Proteomes" id="UP000199820"/>
    </source>
</evidence>
<feature type="domain" description="SPFH" evidence="1">
    <location>
        <begin position="40"/>
        <end position="236"/>
    </location>
</feature>
<evidence type="ECO:0000259" key="2">
    <source>
        <dbReference type="Pfam" id="PF14237"/>
    </source>
</evidence>
<gene>
    <name evidence="3" type="ORF">SAMN04487771_101546</name>
</gene>
<name>A0A1I0DZ90_9FIRM</name>
<evidence type="ECO:0000313" key="3">
    <source>
        <dbReference type="EMBL" id="SET38072.1"/>
    </source>
</evidence>
<dbReference type="RefSeq" id="WP_074649261.1">
    <property type="nucleotide sequence ID" value="NZ_FOIL01000015.1"/>
</dbReference>
<dbReference type="OrthoDB" id="9788304at2"/>
<protein>
    <recommendedName>
        <fullName evidence="5">Membrane protease subunit, stomatin/prohibitin family, contains C-terminal Zn-ribbon domain</fullName>
    </recommendedName>
</protein>
<dbReference type="Pfam" id="PF14237">
    <property type="entry name" value="GYF_2"/>
    <property type="match status" value="1"/>
</dbReference>
<keyword evidence="4" id="KW-1185">Reference proteome</keyword>
<dbReference type="SUPFAM" id="SSF117892">
    <property type="entry name" value="Band 7/SPFH domain"/>
    <property type="match status" value="1"/>
</dbReference>